<dbReference type="SUPFAM" id="SSF56112">
    <property type="entry name" value="Protein kinase-like (PK-like)"/>
    <property type="match status" value="1"/>
</dbReference>
<reference evidence="8" key="1">
    <citation type="journal article" date="2019" name="Int. J. Syst. Evol. Microbiol.">
        <title>The Global Catalogue of Microorganisms (GCM) 10K type strain sequencing project: providing services to taxonomists for standard genome sequencing and annotation.</title>
        <authorList>
            <consortium name="The Broad Institute Genomics Platform"/>
            <consortium name="The Broad Institute Genome Sequencing Center for Infectious Disease"/>
            <person name="Wu L."/>
            <person name="Ma J."/>
        </authorList>
    </citation>
    <scope>NUCLEOTIDE SEQUENCE [LARGE SCALE GENOMIC DNA]</scope>
    <source>
        <strain evidence="8">ICMP 6774ER</strain>
    </source>
</reference>
<proteinExistence type="predicted"/>
<evidence type="ECO:0000256" key="2">
    <source>
        <dbReference type="ARBA" id="ARBA00022741"/>
    </source>
</evidence>
<protein>
    <submittedName>
        <fullName evidence="7">Serine/threonine-protein kinase</fullName>
        <ecNumber evidence="7">2.7.11.1</ecNumber>
    </submittedName>
</protein>
<evidence type="ECO:0000256" key="1">
    <source>
        <dbReference type="ARBA" id="ARBA00022679"/>
    </source>
</evidence>
<dbReference type="InterPro" id="IPR000719">
    <property type="entry name" value="Prot_kinase_dom"/>
</dbReference>
<keyword evidence="3 7" id="KW-0418">Kinase</keyword>
<feature type="region of interest" description="Disordered" evidence="5">
    <location>
        <begin position="257"/>
        <end position="290"/>
    </location>
</feature>
<feature type="domain" description="Protein kinase" evidence="6">
    <location>
        <begin position="18"/>
        <end position="256"/>
    </location>
</feature>
<evidence type="ECO:0000313" key="7">
    <source>
        <dbReference type="EMBL" id="MFD1930988.1"/>
    </source>
</evidence>
<dbReference type="PANTHER" id="PTHR43289">
    <property type="entry name" value="MITOGEN-ACTIVATED PROTEIN KINASE KINASE KINASE 20-RELATED"/>
    <property type="match status" value="1"/>
</dbReference>
<keyword evidence="2" id="KW-0547">Nucleotide-binding</keyword>
<dbReference type="Pfam" id="PF00069">
    <property type="entry name" value="Pkinase"/>
    <property type="match status" value="1"/>
</dbReference>
<name>A0ABW4SND3_9ACTN</name>
<accession>A0ABW4SND3</accession>
<gene>
    <name evidence="7" type="ORF">ACFSKW_05800</name>
</gene>
<dbReference type="EMBL" id="JBHUFV010000007">
    <property type="protein sequence ID" value="MFD1930988.1"/>
    <property type="molecule type" value="Genomic_DNA"/>
</dbReference>
<dbReference type="GO" id="GO:0004674">
    <property type="term" value="F:protein serine/threonine kinase activity"/>
    <property type="evidence" value="ECO:0007669"/>
    <property type="project" value="UniProtKB-EC"/>
</dbReference>
<organism evidence="7 8">
    <name type="scientific">Nonomuraea mangrovi</name>
    <dbReference type="NCBI Taxonomy" id="2316207"/>
    <lineage>
        <taxon>Bacteria</taxon>
        <taxon>Bacillati</taxon>
        <taxon>Actinomycetota</taxon>
        <taxon>Actinomycetes</taxon>
        <taxon>Streptosporangiales</taxon>
        <taxon>Streptosporangiaceae</taxon>
        <taxon>Nonomuraea</taxon>
    </lineage>
</organism>
<keyword evidence="8" id="KW-1185">Reference proteome</keyword>
<dbReference type="PROSITE" id="PS50011">
    <property type="entry name" value="PROTEIN_KINASE_DOM"/>
    <property type="match status" value="1"/>
</dbReference>
<dbReference type="Gene3D" id="1.10.510.10">
    <property type="entry name" value="Transferase(Phosphotransferase) domain 1"/>
    <property type="match status" value="1"/>
</dbReference>
<evidence type="ECO:0000256" key="4">
    <source>
        <dbReference type="ARBA" id="ARBA00022840"/>
    </source>
</evidence>
<evidence type="ECO:0000256" key="5">
    <source>
        <dbReference type="SAM" id="MobiDB-lite"/>
    </source>
</evidence>
<dbReference type="Gene3D" id="3.30.200.20">
    <property type="entry name" value="Phosphorylase Kinase, domain 1"/>
    <property type="match status" value="1"/>
</dbReference>
<dbReference type="InterPro" id="IPR008271">
    <property type="entry name" value="Ser/Thr_kinase_AS"/>
</dbReference>
<dbReference type="RefSeq" id="WP_379569916.1">
    <property type="nucleotide sequence ID" value="NZ_JBHUFV010000007.1"/>
</dbReference>
<feature type="region of interest" description="Disordered" evidence="5">
    <location>
        <begin position="317"/>
        <end position="395"/>
    </location>
</feature>
<keyword evidence="1 7" id="KW-0808">Transferase</keyword>
<evidence type="ECO:0000259" key="6">
    <source>
        <dbReference type="PROSITE" id="PS50011"/>
    </source>
</evidence>
<dbReference type="PROSITE" id="PS00108">
    <property type="entry name" value="PROTEIN_KINASE_ST"/>
    <property type="match status" value="1"/>
</dbReference>
<dbReference type="PANTHER" id="PTHR43289:SF34">
    <property type="entry name" value="SERINE_THREONINE-PROTEIN KINASE YBDM-RELATED"/>
    <property type="match status" value="1"/>
</dbReference>
<sequence length="495" mass="51669">MPHAEPLREGDPAAVGPYRLLGRLGAGGQGVVYLAQGRDGRPVAVKVLRDGLADERFAKEIDAARRVEPFCIAQVLDASRSGRPYIVTEYVEGPSLQQAGRHGGADLQRLAVATATALAAIHQAGVVHRDFKPANVLLGHGGPRVIDFGIARSVESGLTATSGIMGTPAYMSPEQLAGAAAGPATDVFAWASVIVFAATGSPPFGEDSLPAVINRILHNEPQLGDLPQPLRTIVLECLAKDPAHRPSMQDVLLRLLGGQGAGRPGDVGRTGPDTVPGRPRGGNGTARPRHGVLGRVVAGASGLAALTAAGAVIWGVTSGTGTETPRPTMEPLAITTTGEPSPTPTRQRSRRTRTPSTPEPSEKPTTGQTREPATDPTTRSAAPTRSASSGSGSLRIVSIRAQGARTANTQDCQIGQSNTFGLVEGTKLHTRFSYQWILDGRVVERSEAYIADSHTQQLVGPLVEPNGPHRVTLRLTSPSTASKTLSFTICPVGTE</sequence>
<keyword evidence="4" id="KW-0067">ATP-binding</keyword>
<dbReference type="InterPro" id="IPR011009">
    <property type="entry name" value="Kinase-like_dom_sf"/>
</dbReference>
<dbReference type="Proteomes" id="UP001597368">
    <property type="component" value="Unassembled WGS sequence"/>
</dbReference>
<feature type="compositionally biased region" description="Low complexity" evidence="5">
    <location>
        <begin position="376"/>
        <end position="393"/>
    </location>
</feature>
<dbReference type="EC" id="2.7.11.1" evidence="7"/>
<dbReference type="CDD" id="cd14014">
    <property type="entry name" value="STKc_PknB_like"/>
    <property type="match status" value="1"/>
</dbReference>
<comment type="caution">
    <text evidence="7">The sequence shown here is derived from an EMBL/GenBank/DDBJ whole genome shotgun (WGS) entry which is preliminary data.</text>
</comment>
<evidence type="ECO:0000313" key="8">
    <source>
        <dbReference type="Proteomes" id="UP001597368"/>
    </source>
</evidence>
<evidence type="ECO:0000256" key="3">
    <source>
        <dbReference type="ARBA" id="ARBA00022777"/>
    </source>
</evidence>